<evidence type="ECO:0000313" key="2">
    <source>
        <dbReference type="Proteomes" id="UP001431783"/>
    </source>
</evidence>
<accession>A0AAW1V2S3</accession>
<dbReference type="EMBL" id="JARQZJ010000124">
    <property type="protein sequence ID" value="KAK9889991.1"/>
    <property type="molecule type" value="Genomic_DNA"/>
</dbReference>
<dbReference type="Proteomes" id="UP001431783">
    <property type="component" value="Unassembled WGS sequence"/>
</dbReference>
<comment type="caution">
    <text evidence="1">The sequence shown here is derived from an EMBL/GenBank/DDBJ whole genome shotgun (WGS) entry which is preliminary data.</text>
</comment>
<name>A0AAW1V2S3_9CUCU</name>
<evidence type="ECO:0000313" key="1">
    <source>
        <dbReference type="EMBL" id="KAK9889991.1"/>
    </source>
</evidence>
<sequence>MPVAKISEIEWIASEDFTGSAFMRKFSNRKSSQRNPLNLAKYQESVGAKDKFGGKWSRLAINQEQVVVPKECAQKLGEAAVLSPLDPEID</sequence>
<proteinExistence type="predicted"/>
<organism evidence="1 2">
    <name type="scientific">Henosepilachna vigintioctopunctata</name>
    <dbReference type="NCBI Taxonomy" id="420089"/>
    <lineage>
        <taxon>Eukaryota</taxon>
        <taxon>Metazoa</taxon>
        <taxon>Ecdysozoa</taxon>
        <taxon>Arthropoda</taxon>
        <taxon>Hexapoda</taxon>
        <taxon>Insecta</taxon>
        <taxon>Pterygota</taxon>
        <taxon>Neoptera</taxon>
        <taxon>Endopterygota</taxon>
        <taxon>Coleoptera</taxon>
        <taxon>Polyphaga</taxon>
        <taxon>Cucujiformia</taxon>
        <taxon>Coccinelloidea</taxon>
        <taxon>Coccinellidae</taxon>
        <taxon>Epilachninae</taxon>
        <taxon>Epilachnini</taxon>
        <taxon>Henosepilachna</taxon>
    </lineage>
</organism>
<keyword evidence="2" id="KW-1185">Reference proteome</keyword>
<gene>
    <name evidence="1" type="ORF">WA026_008803</name>
</gene>
<protein>
    <submittedName>
        <fullName evidence="1">Uncharacterized protein</fullName>
    </submittedName>
</protein>
<reference evidence="1 2" key="1">
    <citation type="submission" date="2023-03" db="EMBL/GenBank/DDBJ databases">
        <title>Genome insight into feeding habits of ladybird beetles.</title>
        <authorList>
            <person name="Li H.-S."/>
            <person name="Huang Y.-H."/>
            <person name="Pang H."/>
        </authorList>
    </citation>
    <scope>NUCLEOTIDE SEQUENCE [LARGE SCALE GENOMIC DNA]</scope>
    <source>
        <strain evidence="1">SYSU_2023b</strain>
        <tissue evidence="1">Whole body</tissue>
    </source>
</reference>
<dbReference type="AlphaFoldDB" id="A0AAW1V2S3"/>